<dbReference type="PANTHER" id="PTHR35807:SF1">
    <property type="entry name" value="TRANSCRIPTIONAL REGULATOR REDD"/>
    <property type="match status" value="1"/>
</dbReference>
<dbReference type="GO" id="GO:0003677">
    <property type="term" value="F:DNA binding"/>
    <property type="evidence" value="ECO:0007669"/>
    <property type="project" value="UniProtKB-UniRule"/>
</dbReference>
<feature type="domain" description="OmpR/PhoB-type" evidence="8">
    <location>
        <begin position="2"/>
        <end position="110"/>
    </location>
</feature>
<dbReference type="PRINTS" id="PR00364">
    <property type="entry name" value="DISEASERSIST"/>
</dbReference>
<sequence>MERRLRVGDGSRRAVRLAVLGPVRAWRGGTPLPLGHVRRQAVLAALALRPGFLVSHEQLLDGIWGARPPNSGRKVLPSYVYALRQALDAETAGPAQSLIRGEPGGYRLLVGEVQLDATDLAEHADAARRAKVSGDPDTAVERLSAALALFDGEPLAGLPGPFADVERQRLLERLRTVRVERLECLVLLGRFAEALDGLATLSGSGPYDESLAALRMRALYGSERPVDALGVYRDMCALLRHELGVEPGEELRRVQEAVLRRDDERLLGAAARRSGYPGDSGRPGNSAAAGPPGIRPRRAVNELPGDAGRLVGRDAELAQLTAPSAPGSVSVVTVDGTAGVGKTALVVRAARELSDRYPDGCLYVDLRAHSTRRRQSPEQALQRLLRSLGAATGELPGDLDELTAVWRAATSPLRLLLVLDDALDADQIRPLLPAGAGSRVLVAGRRRLAGLDADRRVTLEPLASDASVSLLTHLIGEERAAREPQAAQRLAGLCDGLPLALRIAGSRLQNRDTWTVEYLVGRMAGDDHRLGELSVGDRSVEAAFRLSYDQLAAEQQRGFRALGLAPTVEFDVLASATLLDRPAVDTERILESLVDTSLVQQPRPGRYRLHDLVRVHARRLADALPDEAGAARRAALGLFLDAARTASDWGPAGFATGPRLTASRFAHWQEAEAWLDGAAGELVDVVGYAAALGEADYACWIAEALCDYFMRRGRYHESQTALEIALAHEGEATDRRMAASLRNCVMYTAGHQRNYEVVLTYATEALDLGRRLSQPGEEARALAGLGTVHLRRGDGDAAMPPLLAAVDLSRRLRNDWLTWIVLLFLGLAHQLEGRDAEALACFDDACTHAEKAARPHMLGRALSCAADAHLHFGHYGEAKRLLRRAIDQVLHTGDAFLCARSLTRLGTAEEAEGNPESAIALHHQALLLQRRLMSPLTEPNYDWLEMDIRNRLGSAYATAGRLREASREFQAVLDLPGGRAQHTHGPGRR</sequence>
<feature type="region of interest" description="Disordered" evidence="7">
    <location>
        <begin position="272"/>
        <end position="300"/>
    </location>
</feature>
<dbReference type="GO" id="GO:0043531">
    <property type="term" value="F:ADP binding"/>
    <property type="evidence" value="ECO:0007669"/>
    <property type="project" value="InterPro"/>
</dbReference>
<keyword evidence="2" id="KW-0902">Two-component regulatory system</keyword>
<organism evidence="9">
    <name type="scientific">Streptomyces sp. NBC_00119</name>
    <dbReference type="NCBI Taxonomy" id="2975659"/>
    <lineage>
        <taxon>Bacteria</taxon>
        <taxon>Bacillati</taxon>
        <taxon>Actinomycetota</taxon>
        <taxon>Actinomycetes</taxon>
        <taxon>Kitasatosporales</taxon>
        <taxon>Streptomycetaceae</taxon>
        <taxon>Streptomyces</taxon>
    </lineage>
</organism>
<dbReference type="InterPro" id="IPR036388">
    <property type="entry name" value="WH-like_DNA-bd_sf"/>
</dbReference>
<evidence type="ECO:0000256" key="1">
    <source>
        <dbReference type="ARBA" id="ARBA00005820"/>
    </source>
</evidence>
<feature type="DNA-binding region" description="OmpR/PhoB-type" evidence="6">
    <location>
        <begin position="2"/>
        <end position="110"/>
    </location>
</feature>
<evidence type="ECO:0000313" key="9">
    <source>
        <dbReference type="EMBL" id="WTS14627.1"/>
    </source>
</evidence>
<dbReference type="SUPFAM" id="SSF46894">
    <property type="entry name" value="C-terminal effector domain of the bipartite response regulators"/>
    <property type="match status" value="1"/>
</dbReference>
<dbReference type="InterPro" id="IPR027417">
    <property type="entry name" value="P-loop_NTPase"/>
</dbReference>
<dbReference type="SMART" id="SM00862">
    <property type="entry name" value="Trans_reg_C"/>
    <property type="match status" value="1"/>
</dbReference>
<keyword evidence="4 6" id="KW-0238">DNA-binding</keyword>
<dbReference type="Gene3D" id="1.25.40.10">
    <property type="entry name" value="Tetratricopeptide repeat domain"/>
    <property type="match status" value="2"/>
</dbReference>
<evidence type="ECO:0000256" key="3">
    <source>
        <dbReference type="ARBA" id="ARBA00023015"/>
    </source>
</evidence>
<evidence type="ECO:0000256" key="6">
    <source>
        <dbReference type="PROSITE-ProRule" id="PRU01091"/>
    </source>
</evidence>
<accession>A0AAU1U9P8</accession>
<dbReference type="InterPro" id="IPR005158">
    <property type="entry name" value="BTAD"/>
</dbReference>
<evidence type="ECO:0000256" key="5">
    <source>
        <dbReference type="ARBA" id="ARBA00023163"/>
    </source>
</evidence>
<dbReference type="CDD" id="cd15831">
    <property type="entry name" value="BTAD"/>
    <property type="match status" value="1"/>
</dbReference>
<dbReference type="GO" id="GO:0006355">
    <property type="term" value="P:regulation of DNA-templated transcription"/>
    <property type="evidence" value="ECO:0007669"/>
    <property type="project" value="InterPro"/>
</dbReference>
<dbReference type="InterPro" id="IPR001867">
    <property type="entry name" value="OmpR/PhoB-type_DNA-bd"/>
</dbReference>
<dbReference type="PANTHER" id="PTHR35807">
    <property type="entry name" value="TRANSCRIPTIONAL REGULATOR REDD-RELATED"/>
    <property type="match status" value="1"/>
</dbReference>
<gene>
    <name evidence="9" type="ORF">OHU69_28430</name>
</gene>
<comment type="similarity">
    <text evidence="1">Belongs to the AfsR/DnrI/RedD regulatory family.</text>
</comment>
<dbReference type="InterPro" id="IPR011990">
    <property type="entry name" value="TPR-like_helical_dom_sf"/>
</dbReference>
<proteinExistence type="inferred from homology"/>
<name>A0AAU1U9P8_9ACTN</name>
<reference evidence="9" key="1">
    <citation type="submission" date="2022-10" db="EMBL/GenBank/DDBJ databases">
        <title>The complete genomes of actinobacterial strains from the NBC collection.</title>
        <authorList>
            <person name="Joergensen T.S."/>
            <person name="Alvarez Arevalo M."/>
            <person name="Sterndorff E.B."/>
            <person name="Faurdal D."/>
            <person name="Vuksanovic O."/>
            <person name="Mourched A.-S."/>
            <person name="Charusanti P."/>
            <person name="Shaw S."/>
            <person name="Blin K."/>
            <person name="Weber T."/>
        </authorList>
    </citation>
    <scope>NUCLEOTIDE SEQUENCE</scope>
    <source>
        <strain evidence="9">NBC_00119</strain>
    </source>
</reference>
<dbReference type="Gene3D" id="3.40.50.300">
    <property type="entry name" value="P-loop containing nucleotide triphosphate hydrolases"/>
    <property type="match status" value="1"/>
</dbReference>
<evidence type="ECO:0000259" key="8">
    <source>
        <dbReference type="PROSITE" id="PS51755"/>
    </source>
</evidence>
<dbReference type="InterPro" id="IPR016032">
    <property type="entry name" value="Sig_transdc_resp-reg_C-effctor"/>
</dbReference>
<dbReference type="AlphaFoldDB" id="A0AAU1U9P8"/>
<dbReference type="Pfam" id="PF03704">
    <property type="entry name" value="BTAD"/>
    <property type="match status" value="1"/>
</dbReference>
<dbReference type="SMART" id="SM00028">
    <property type="entry name" value="TPR"/>
    <property type="match status" value="5"/>
</dbReference>
<dbReference type="InterPro" id="IPR019734">
    <property type="entry name" value="TPR_rpt"/>
</dbReference>
<keyword evidence="3" id="KW-0805">Transcription regulation</keyword>
<dbReference type="Gene3D" id="1.10.10.10">
    <property type="entry name" value="Winged helix-like DNA-binding domain superfamily/Winged helix DNA-binding domain"/>
    <property type="match status" value="2"/>
</dbReference>
<dbReference type="GO" id="GO:0000160">
    <property type="term" value="P:phosphorelay signal transduction system"/>
    <property type="evidence" value="ECO:0007669"/>
    <property type="project" value="UniProtKB-KW"/>
</dbReference>
<dbReference type="SUPFAM" id="SSF52540">
    <property type="entry name" value="P-loop containing nucleoside triphosphate hydrolases"/>
    <property type="match status" value="1"/>
</dbReference>
<evidence type="ECO:0000256" key="7">
    <source>
        <dbReference type="SAM" id="MobiDB-lite"/>
    </source>
</evidence>
<protein>
    <submittedName>
        <fullName evidence="9">NB-ARC domain-containing protein</fullName>
    </submittedName>
</protein>
<dbReference type="InterPro" id="IPR051677">
    <property type="entry name" value="AfsR-DnrI-RedD_regulator"/>
</dbReference>
<evidence type="ECO:0000256" key="4">
    <source>
        <dbReference type="ARBA" id="ARBA00023125"/>
    </source>
</evidence>
<evidence type="ECO:0000256" key="2">
    <source>
        <dbReference type="ARBA" id="ARBA00023012"/>
    </source>
</evidence>
<dbReference type="SUPFAM" id="SSF48452">
    <property type="entry name" value="TPR-like"/>
    <property type="match status" value="3"/>
</dbReference>
<dbReference type="PROSITE" id="PS51755">
    <property type="entry name" value="OMPR_PHOB"/>
    <property type="match status" value="1"/>
</dbReference>
<dbReference type="Pfam" id="PF00486">
    <property type="entry name" value="Trans_reg_C"/>
    <property type="match status" value="1"/>
</dbReference>
<keyword evidence="5" id="KW-0804">Transcription</keyword>
<dbReference type="EMBL" id="CP108195">
    <property type="protein sequence ID" value="WTS14627.1"/>
    <property type="molecule type" value="Genomic_DNA"/>
</dbReference>
<dbReference type="SMART" id="SM01043">
    <property type="entry name" value="BTAD"/>
    <property type="match status" value="1"/>
</dbReference>